<gene>
    <name evidence="5" type="ORF">MNB_ARC-1_275</name>
</gene>
<dbReference type="SUPFAM" id="SSF53098">
    <property type="entry name" value="Ribonuclease H-like"/>
    <property type="match status" value="1"/>
</dbReference>
<dbReference type="InterPro" id="IPR012337">
    <property type="entry name" value="RNaseH-like_sf"/>
</dbReference>
<evidence type="ECO:0000313" key="5">
    <source>
        <dbReference type="EMBL" id="VAY88466.1"/>
    </source>
</evidence>
<dbReference type="CDD" id="cd06127">
    <property type="entry name" value="DEDDh"/>
    <property type="match status" value="1"/>
</dbReference>
<dbReference type="Pfam" id="PF20600">
    <property type="entry name" value="ExoX-like_C"/>
    <property type="match status" value="1"/>
</dbReference>
<accession>A0A3B1E9L9</accession>
<evidence type="ECO:0000259" key="4">
    <source>
        <dbReference type="SMART" id="SM00479"/>
    </source>
</evidence>
<dbReference type="Pfam" id="PF00929">
    <property type="entry name" value="RNase_T"/>
    <property type="match status" value="1"/>
</dbReference>
<name>A0A3B1E9L9_9ZZZZ</name>
<organism evidence="5">
    <name type="scientific">hydrothermal vent metagenome</name>
    <dbReference type="NCBI Taxonomy" id="652676"/>
    <lineage>
        <taxon>unclassified sequences</taxon>
        <taxon>metagenomes</taxon>
        <taxon>ecological metagenomes</taxon>
    </lineage>
</organism>
<reference evidence="5" key="1">
    <citation type="submission" date="2018-10" db="EMBL/GenBank/DDBJ databases">
        <authorList>
            <person name="Aoki K."/>
        </authorList>
    </citation>
    <scope>NUCLEOTIDE SEQUENCE</scope>
</reference>
<keyword evidence="3 5" id="KW-0269">Exonuclease</keyword>
<dbReference type="InterPro" id="IPR036397">
    <property type="entry name" value="RNaseH_sf"/>
</dbReference>
<sequence length="249" mass="28926">MAKYILFDTETTGTLEEDKIIQIGGMIVSSKTDIECFDELCSTNVPIKIEAMEVHNITPELLSEKPCCQDTKFYKKIIELNNNENYLIAHNVNFDLSMLQKEGFENKFIPIDTLRCSKHLFPQLSHHRLQYIRYALELYKDEQLEAEKLNITIKAHDAIGDVLIMKLFLSKLVAKCFTLYPDINPMKKLANLTQTPVIVKTFKFGKYKDRDIIDIAKEDLGYLNWMITNMKDLDEDIRYTINEAIQSIN</sequence>
<dbReference type="EMBL" id="UOYO01000058">
    <property type="protein sequence ID" value="VAY88466.1"/>
    <property type="molecule type" value="Genomic_DNA"/>
</dbReference>
<dbReference type="InterPro" id="IPR046768">
    <property type="entry name" value="ExoX-like_C"/>
</dbReference>
<dbReference type="AlphaFoldDB" id="A0A3B1E9L9"/>
<dbReference type="SMART" id="SM00479">
    <property type="entry name" value="EXOIII"/>
    <property type="match status" value="1"/>
</dbReference>
<dbReference type="GO" id="GO:0003676">
    <property type="term" value="F:nucleic acid binding"/>
    <property type="evidence" value="ECO:0007669"/>
    <property type="project" value="InterPro"/>
</dbReference>
<evidence type="ECO:0000256" key="1">
    <source>
        <dbReference type="ARBA" id="ARBA00022722"/>
    </source>
</evidence>
<dbReference type="InterPro" id="IPR013520">
    <property type="entry name" value="Ribonucl_H"/>
</dbReference>
<keyword evidence="1" id="KW-0540">Nuclease</keyword>
<proteinExistence type="predicted"/>
<dbReference type="PANTHER" id="PTHR30231:SF4">
    <property type="entry name" value="PROTEIN NEN2"/>
    <property type="match status" value="1"/>
</dbReference>
<dbReference type="GO" id="GO:0008408">
    <property type="term" value="F:3'-5' exonuclease activity"/>
    <property type="evidence" value="ECO:0007669"/>
    <property type="project" value="TreeGrafter"/>
</dbReference>
<evidence type="ECO:0000256" key="3">
    <source>
        <dbReference type="ARBA" id="ARBA00022839"/>
    </source>
</evidence>
<protein>
    <submittedName>
        <fullName evidence="5">Exonuclease</fullName>
    </submittedName>
</protein>
<keyword evidence="2" id="KW-0378">Hydrolase</keyword>
<dbReference type="Gene3D" id="3.30.420.10">
    <property type="entry name" value="Ribonuclease H-like superfamily/Ribonuclease H"/>
    <property type="match status" value="1"/>
</dbReference>
<evidence type="ECO:0000256" key="2">
    <source>
        <dbReference type="ARBA" id="ARBA00022801"/>
    </source>
</evidence>
<feature type="domain" description="Exonuclease" evidence="4">
    <location>
        <begin position="3"/>
        <end position="178"/>
    </location>
</feature>
<dbReference type="PANTHER" id="PTHR30231">
    <property type="entry name" value="DNA POLYMERASE III SUBUNIT EPSILON"/>
    <property type="match status" value="1"/>
</dbReference>